<name>A0A239R9I4_STREI</name>
<dbReference type="AlphaFoldDB" id="A0A239R9I4"/>
<proteinExistence type="predicted"/>
<dbReference type="GO" id="GO:0003955">
    <property type="term" value="F:NAD(P)H dehydrogenase (quinone) activity"/>
    <property type="evidence" value="ECO:0007669"/>
    <property type="project" value="TreeGrafter"/>
</dbReference>
<dbReference type="InterPro" id="IPR029039">
    <property type="entry name" value="Flavoprotein-like_sf"/>
</dbReference>
<dbReference type="InterPro" id="IPR046980">
    <property type="entry name" value="KefG/KefF"/>
</dbReference>
<evidence type="ECO:0000256" key="1">
    <source>
        <dbReference type="ARBA" id="ARBA00023002"/>
    </source>
</evidence>
<reference evidence="3 4" key="1">
    <citation type="submission" date="2017-07" db="EMBL/GenBank/DDBJ databases">
        <authorList>
            <person name="Sun Z.S."/>
            <person name="Albrecht U."/>
            <person name="Echele G."/>
            <person name="Lee C.C."/>
        </authorList>
    </citation>
    <scope>NUCLEOTIDE SEQUENCE [LARGE SCALE GENOMIC DNA]</scope>
    <source>
        <strain evidence="3 4">AR3</strain>
    </source>
</reference>
<keyword evidence="1" id="KW-0560">Oxidoreductase</keyword>
<organism evidence="3 4">
    <name type="scientific">Streptococcus equinus</name>
    <name type="common">Streptococcus bovis</name>
    <dbReference type="NCBI Taxonomy" id="1335"/>
    <lineage>
        <taxon>Bacteria</taxon>
        <taxon>Bacillati</taxon>
        <taxon>Bacillota</taxon>
        <taxon>Bacilli</taxon>
        <taxon>Lactobacillales</taxon>
        <taxon>Streptococcaceae</taxon>
        <taxon>Streptococcus</taxon>
    </lineage>
</organism>
<dbReference type="GO" id="GO:0009055">
    <property type="term" value="F:electron transfer activity"/>
    <property type="evidence" value="ECO:0007669"/>
    <property type="project" value="TreeGrafter"/>
</dbReference>
<evidence type="ECO:0000313" key="4">
    <source>
        <dbReference type="Proteomes" id="UP000214649"/>
    </source>
</evidence>
<protein>
    <submittedName>
        <fullName evidence="3">Putative NADPH-quinone reductase (Modulator of drug activity B)</fullName>
    </submittedName>
</protein>
<dbReference type="GO" id="GO:0010181">
    <property type="term" value="F:FMN binding"/>
    <property type="evidence" value="ECO:0007669"/>
    <property type="project" value="TreeGrafter"/>
</dbReference>
<evidence type="ECO:0000259" key="2">
    <source>
        <dbReference type="Pfam" id="PF02525"/>
    </source>
</evidence>
<dbReference type="EMBL" id="FZRA01000002">
    <property type="protein sequence ID" value="SNU07281.1"/>
    <property type="molecule type" value="Genomic_DNA"/>
</dbReference>
<feature type="domain" description="Flavodoxin-like fold" evidence="2">
    <location>
        <begin position="4"/>
        <end position="170"/>
    </location>
</feature>
<evidence type="ECO:0000313" key="3">
    <source>
        <dbReference type="EMBL" id="SNU07281.1"/>
    </source>
</evidence>
<dbReference type="Proteomes" id="UP000214649">
    <property type="component" value="Unassembled WGS sequence"/>
</dbReference>
<accession>A0A239R9I4</accession>
<gene>
    <name evidence="3" type="ORF">SAMN05216470_0714</name>
</gene>
<dbReference type="SUPFAM" id="SSF52218">
    <property type="entry name" value="Flavoproteins"/>
    <property type="match status" value="1"/>
</dbReference>
<sequence>MQLKTTIFTFHPNLENGSRINANLAKAASTAGFEVRDVYQLYPDFKIDVAAEQAALEAADRIVLQFPIYWYQTPALLKQWFDAVLEYGWAYGSTGNALRGKEVILAASFGAALDDYQLEGRFHTTVEEVLKPIVTIQYHTGLQFLEPFITTGTLNLSDTDLSEQAEKFVEVLSAE</sequence>
<dbReference type="PANTHER" id="PTHR47307">
    <property type="entry name" value="GLUTATHIONE-REGULATED POTASSIUM-EFFLUX SYSTEM ANCILLARY PROTEIN KEFG"/>
    <property type="match status" value="1"/>
</dbReference>
<dbReference type="PANTHER" id="PTHR47307:SF1">
    <property type="entry name" value="GLUTATHIONE-REGULATED POTASSIUM-EFFLUX SYSTEM ANCILLARY PROTEIN KEFG"/>
    <property type="match status" value="1"/>
</dbReference>
<dbReference type="InterPro" id="IPR003680">
    <property type="entry name" value="Flavodoxin_fold"/>
</dbReference>
<dbReference type="Pfam" id="PF02525">
    <property type="entry name" value="Flavodoxin_2"/>
    <property type="match status" value="1"/>
</dbReference>
<dbReference type="Gene3D" id="3.40.50.360">
    <property type="match status" value="1"/>
</dbReference>